<evidence type="ECO:0000256" key="1">
    <source>
        <dbReference type="SAM" id="MobiDB-lite"/>
    </source>
</evidence>
<accession>A0ABR4QDD4</accession>
<gene>
    <name evidence="2" type="ORF">TcWFU_005440</name>
</gene>
<reference evidence="2 3" key="1">
    <citation type="journal article" date="2022" name="Front. Cell. Infect. Microbiol.">
        <title>The Genomes of Two Strains of Taenia crassiceps the Animal Model for the Study of Human Cysticercosis.</title>
        <authorList>
            <person name="Bobes R.J."/>
            <person name="Estrada K."/>
            <person name="Rios-Valencia D.G."/>
            <person name="Calderon-Gallegos A."/>
            <person name="de la Torre P."/>
            <person name="Carrero J.C."/>
            <person name="Sanchez-Flores A."/>
            <person name="Laclette J.P."/>
        </authorList>
    </citation>
    <scope>NUCLEOTIDE SEQUENCE [LARGE SCALE GENOMIC DNA]</scope>
    <source>
        <strain evidence="2">WFUcys</strain>
    </source>
</reference>
<evidence type="ECO:0000313" key="2">
    <source>
        <dbReference type="EMBL" id="KAL5107763.1"/>
    </source>
</evidence>
<feature type="compositionally biased region" description="Basic residues" evidence="1">
    <location>
        <begin position="132"/>
        <end position="147"/>
    </location>
</feature>
<feature type="region of interest" description="Disordered" evidence="1">
    <location>
        <begin position="126"/>
        <end position="158"/>
    </location>
</feature>
<dbReference type="EMBL" id="JAKROA010000004">
    <property type="protein sequence ID" value="KAL5107763.1"/>
    <property type="molecule type" value="Genomic_DNA"/>
</dbReference>
<organism evidence="2 3">
    <name type="scientific">Taenia crassiceps</name>
    <dbReference type="NCBI Taxonomy" id="6207"/>
    <lineage>
        <taxon>Eukaryota</taxon>
        <taxon>Metazoa</taxon>
        <taxon>Spiralia</taxon>
        <taxon>Lophotrochozoa</taxon>
        <taxon>Platyhelminthes</taxon>
        <taxon>Cestoda</taxon>
        <taxon>Eucestoda</taxon>
        <taxon>Cyclophyllidea</taxon>
        <taxon>Taeniidae</taxon>
        <taxon>Taenia</taxon>
    </lineage>
</organism>
<name>A0ABR4QDD4_9CEST</name>
<protein>
    <submittedName>
        <fullName evidence="2">Uncharacterized protein</fullName>
    </submittedName>
</protein>
<comment type="caution">
    <text evidence="2">The sequence shown here is derived from an EMBL/GenBank/DDBJ whole genome shotgun (WGS) entry which is preliminary data.</text>
</comment>
<keyword evidence="3" id="KW-1185">Reference proteome</keyword>
<proteinExistence type="predicted"/>
<dbReference type="Proteomes" id="UP001651158">
    <property type="component" value="Unassembled WGS sequence"/>
</dbReference>
<sequence>MLSQRRCPCCIGTEPEYRQHVSRKAQKTTKFQKSTHQYISEGQSEELEGKPYAYLGEGEIWANGAFMKILQRKYGHGGHHCCPHSPRASPYRLSPAMRQASPTRLVKVPSPICLCCHPATQCVSPIRTASPPKRRSPSSSRRRRVKSPSKSSCTYRVSPIKSKNEIQDGDLIIETSDHKYLKVLGPEDLSDGDDFYVLIDPGRKSKRRARSSSTSSSSSSSSSSSEEVYVAKRFLSPGAAQIPRRFTCHKLTGPCFCLCCTRCNSSQMAMMN</sequence>
<evidence type="ECO:0000313" key="3">
    <source>
        <dbReference type="Proteomes" id="UP001651158"/>
    </source>
</evidence>